<dbReference type="PANTHER" id="PTHR31423:SF3">
    <property type="entry name" value="PROLYL-TRNA SYNTHETASE ASSOCIATED DOMAIN-CONTAINING PROTEIN 1-RELATED"/>
    <property type="match status" value="1"/>
</dbReference>
<dbReference type="InterPro" id="IPR040285">
    <property type="entry name" value="ProX/PRXD1"/>
</dbReference>
<dbReference type="Pfam" id="PF04073">
    <property type="entry name" value="tRNA_edit"/>
    <property type="match status" value="1"/>
</dbReference>
<organism evidence="4 5">
    <name type="scientific">Streptococcus bovimastitidis</name>
    <dbReference type="NCBI Taxonomy" id="1856638"/>
    <lineage>
        <taxon>Bacteria</taxon>
        <taxon>Bacillati</taxon>
        <taxon>Bacillota</taxon>
        <taxon>Bacilli</taxon>
        <taxon>Lactobacillales</taxon>
        <taxon>Streptococcaceae</taxon>
        <taxon>Streptococcus</taxon>
    </lineage>
</organism>
<evidence type="ECO:0000259" key="3">
    <source>
        <dbReference type="Pfam" id="PF04073"/>
    </source>
</evidence>
<dbReference type="CDD" id="cd04335">
    <property type="entry name" value="PrdX_deacylase"/>
    <property type="match status" value="1"/>
</dbReference>
<protein>
    <submittedName>
        <fullName evidence="4">Prolyl-tRNA editing protein</fullName>
    </submittedName>
</protein>
<dbReference type="GO" id="GO:0006412">
    <property type="term" value="P:translation"/>
    <property type="evidence" value="ECO:0007669"/>
    <property type="project" value="UniProtKB-KW"/>
</dbReference>
<accession>A0A1L8MMT9</accession>
<name>A0A1L8MMT9_9STRE</name>
<keyword evidence="2" id="KW-0648">Protein biosynthesis</keyword>
<dbReference type="AlphaFoldDB" id="A0A1L8MMT9"/>
<evidence type="ECO:0000313" key="4">
    <source>
        <dbReference type="EMBL" id="OJF71985.1"/>
    </source>
</evidence>
<feature type="domain" description="YbaK/aminoacyl-tRNA synthetase-associated" evidence="3">
    <location>
        <begin position="23"/>
        <end position="149"/>
    </location>
</feature>
<gene>
    <name evidence="4" type="ORF">A9Q68_00125</name>
</gene>
<evidence type="ECO:0000256" key="2">
    <source>
        <dbReference type="ARBA" id="ARBA00022917"/>
    </source>
</evidence>
<dbReference type="OrthoDB" id="9798587at2"/>
<dbReference type="Gene3D" id="3.90.960.10">
    <property type="entry name" value="YbaK/aminoacyl-tRNA synthetase-associated domain"/>
    <property type="match status" value="1"/>
</dbReference>
<evidence type="ECO:0000313" key="5">
    <source>
        <dbReference type="Proteomes" id="UP000182015"/>
    </source>
</evidence>
<evidence type="ECO:0000256" key="1">
    <source>
        <dbReference type="ARBA" id="ARBA00010201"/>
    </source>
</evidence>
<sequence>MSAFEELAEELAKKNIFYDIVEHPAALTTEEADAYIEGYEGVRTKSMFLTNKKKTAYYLVVMDDTKPLNMDSFKDLVHANRIRMASPQSLEEKMGLRPGVVSPFGLINNHKKDIQVYFDTEILDQPIQTFHPNDNTKTIFVKTEDVLRFIEDLGFEVHKVNL</sequence>
<dbReference type="STRING" id="1856638.A9Q68_00125"/>
<reference evidence="5" key="1">
    <citation type="submission" date="2016-06" db="EMBL/GenBank/DDBJ databases">
        <authorList>
            <person name="de Vries S.P.W."/>
            <person name="Hadjirin N.F."/>
            <person name="Lay E.M."/>
            <person name="Zadoks R.N."/>
            <person name="Peacock S.J."/>
            <person name="Parkhill J."/>
            <person name="Grant A.J."/>
            <person name="Mcdougall S."/>
            <person name="Holmes M.A."/>
        </authorList>
    </citation>
    <scope>NUCLEOTIDE SEQUENCE [LARGE SCALE GENOMIC DNA]</scope>
    <source>
        <strain evidence="5">NZ1587</strain>
    </source>
</reference>
<dbReference type="InterPro" id="IPR007214">
    <property type="entry name" value="YbaK/aa-tRNA-synth-assoc-dom"/>
</dbReference>
<dbReference type="RefSeq" id="WP_071792625.1">
    <property type="nucleotide sequence ID" value="NZ_LZDD01000001.1"/>
</dbReference>
<dbReference type="PANTHER" id="PTHR31423">
    <property type="entry name" value="YBAK DOMAIN-CONTAINING PROTEIN"/>
    <property type="match status" value="1"/>
</dbReference>
<proteinExistence type="inferred from homology"/>
<comment type="caution">
    <text evidence="4">The sequence shown here is derived from an EMBL/GenBank/DDBJ whole genome shotgun (WGS) entry which is preliminary data.</text>
</comment>
<dbReference type="GO" id="GO:0002161">
    <property type="term" value="F:aminoacyl-tRNA deacylase activity"/>
    <property type="evidence" value="ECO:0007669"/>
    <property type="project" value="InterPro"/>
</dbReference>
<dbReference type="Proteomes" id="UP000182015">
    <property type="component" value="Unassembled WGS sequence"/>
</dbReference>
<comment type="similarity">
    <text evidence="1">Belongs to the PRORSD1 family.</text>
</comment>
<dbReference type="InterPro" id="IPR036754">
    <property type="entry name" value="YbaK/aa-tRNA-synt-asso_dom_sf"/>
</dbReference>
<keyword evidence="5" id="KW-1185">Reference proteome</keyword>
<dbReference type="SUPFAM" id="SSF55826">
    <property type="entry name" value="YbaK/ProRS associated domain"/>
    <property type="match status" value="1"/>
</dbReference>
<dbReference type="EMBL" id="LZDD01000001">
    <property type="protein sequence ID" value="OJF71985.1"/>
    <property type="molecule type" value="Genomic_DNA"/>
</dbReference>